<feature type="transmembrane region" description="Helical" evidence="2">
    <location>
        <begin position="41"/>
        <end position="64"/>
    </location>
</feature>
<gene>
    <name evidence="3" type="ORF">SAMN05444695_10316</name>
</gene>
<evidence type="ECO:0000313" key="4">
    <source>
        <dbReference type="Proteomes" id="UP000183263"/>
    </source>
</evidence>
<evidence type="ECO:0008006" key="5">
    <source>
        <dbReference type="Google" id="ProtNLM"/>
    </source>
</evidence>
<reference evidence="3 4" key="1">
    <citation type="submission" date="2016-10" db="EMBL/GenBank/DDBJ databases">
        <authorList>
            <person name="de Groot N.N."/>
        </authorList>
    </citation>
    <scope>NUCLEOTIDE SEQUENCE [LARGE SCALE GENOMIC DNA]</scope>
    <source>
        <strain evidence="3 4">DSM 44892</strain>
    </source>
</reference>
<evidence type="ECO:0000256" key="2">
    <source>
        <dbReference type="SAM" id="Phobius"/>
    </source>
</evidence>
<dbReference type="InterPro" id="IPR021903">
    <property type="entry name" value="DUF3515"/>
</dbReference>
<name>A0A1G8EP76_9NOCA</name>
<proteinExistence type="predicted"/>
<dbReference type="RefSeq" id="WP_072740276.1">
    <property type="nucleotide sequence ID" value="NZ_CP048813.1"/>
</dbReference>
<evidence type="ECO:0000256" key="1">
    <source>
        <dbReference type="SAM" id="MobiDB-lite"/>
    </source>
</evidence>
<feature type="region of interest" description="Disordered" evidence="1">
    <location>
        <begin position="1"/>
        <end position="38"/>
    </location>
</feature>
<dbReference type="Pfam" id="PF12028">
    <property type="entry name" value="DUF3515"/>
    <property type="match status" value="1"/>
</dbReference>
<dbReference type="Proteomes" id="UP000183263">
    <property type="component" value="Unassembled WGS sequence"/>
</dbReference>
<keyword evidence="2" id="KW-0472">Membrane</keyword>
<dbReference type="OrthoDB" id="4422435at2"/>
<protein>
    <recommendedName>
        <fullName evidence="5">DUF3515 domain-containing protein</fullName>
    </recommendedName>
</protein>
<keyword evidence="2" id="KW-1133">Transmembrane helix</keyword>
<dbReference type="AlphaFoldDB" id="A0A1G8EP76"/>
<dbReference type="EMBL" id="FNDN01000003">
    <property type="protein sequence ID" value="SDH71680.1"/>
    <property type="molecule type" value="Genomic_DNA"/>
</dbReference>
<keyword evidence="4" id="KW-1185">Reference proteome</keyword>
<accession>A0A1G8EP76</accession>
<sequence length="213" mass="21870">MPDSDDSTNDERSGAPAEGTADEPETPAPAPADSPPRRHPAVIATATALPVALVIGLIVAAVLANRDPDLGPVALGTVPAPQADSPECTAVIDSLPDEVGDFRRAELVDPAPDAAAAWQREDSEPIVLRCGLDRPLEFDQASPLQVVDGVQWFEVSGAAQGIEASSWFAVDRGVYVGVTIPGGAGPTPIQELSSVVQRSLPAQPLDPAPVAGP</sequence>
<organism evidence="3 4">
    <name type="scientific">Rhodococcus triatomae</name>
    <dbReference type="NCBI Taxonomy" id="300028"/>
    <lineage>
        <taxon>Bacteria</taxon>
        <taxon>Bacillati</taxon>
        <taxon>Actinomycetota</taxon>
        <taxon>Actinomycetes</taxon>
        <taxon>Mycobacteriales</taxon>
        <taxon>Nocardiaceae</taxon>
        <taxon>Rhodococcus</taxon>
    </lineage>
</organism>
<evidence type="ECO:0000313" key="3">
    <source>
        <dbReference type="EMBL" id="SDH71680.1"/>
    </source>
</evidence>
<keyword evidence="2" id="KW-0812">Transmembrane</keyword>